<proteinExistence type="predicted"/>
<dbReference type="Proteomes" id="UP001165962">
    <property type="component" value="Unassembled WGS sequence"/>
</dbReference>
<dbReference type="RefSeq" id="WP_166158713.1">
    <property type="nucleotide sequence ID" value="NZ_JAAOIW010000045.1"/>
</dbReference>
<sequence length="150" mass="17166">MSQLKRKIIPGQVIPVRLPVDEDEAEPYIRILEKQKNRNQYLLELINKDGKSDSIFPGGTIGIQLPIEMTYKELDWISTHLPRLSEEFMNMVRGRMRTKPALEMVAGEDVVSTIPVEPLTSSKEAPILPTQLSDIPVEIRPSRRNRNESF</sequence>
<comment type="caution">
    <text evidence="1">The sequence shown here is derived from an EMBL/GenBank/DDBJ whole genome shotgun (WGS) entry which is preliminary data.</text>
</comment>
<organism evidence="1 2">
    <name type="scientific">Paenibacillus agricola</name>
    <dbReference type="NCBI Taxonomy" id="2716264"/>
    <lineage>
        <taxon>Bacteria</taxon>
        <taxon>Bacillati</taxon>
        <taxon>Bacillota</taxon>
        <taxon>Bacilli</taxon>
        <taxon>Bacillales</taxon>
        <taxon>Paenibacillaceae</taxon>
        <taxon>Paenibacillus</taxon>
    </lineage>
</organism>
<protein>
    <submittedName>
        <fullName evidence="1">Uncharacterized protein</fullName>
    </submittedName>
</protein>
<reference evidence="1" key="1">
    <citation type="submission" date="2020-03" db="EMBL/GenBank/DDBJ databases">
        <title>Draft sequencing of Paenibacilllus sp. S3N08.</title>
        <authorList>
            <person name="Kim D.-U."/>
        </authorList>
    </citation>
    <scope>NUCLEOTIDE SEQUENCE</scope>
    <source>
        <strain evidence="1">S3N08</strain>
    </source>
</reference>
<evidence type="ECO:0000313" key="1">
    <source>
        <dbReference type="EMBL" id="NHN35584.1"/>
    </source>
</evidence>
<evidence type="ECO:0000313" key="2">
    <source>
        <dbReference type="Proteomes" id="UP001165962"/>
    </source>
</evidence>
<name>A0ABX0JJG3_9BACL</name>
<accession>A0ABX0JJG3</accession>
<keyword evidence="2" id="KW-1185">Reference proteome</keyword>
<gene>
    <name evidence="1" type="ORF">G9U52_38530</name>
</gene>
<dbReference type="EMBL" id="JAAOIW010000045">
    <property type="protein sequence ID" value="NHN35584.1"/>
    <property type="molecule type" value="Genomic_DNA"/>
</dbReference>